<dbReference type="NCBIfam" id="TIGR01166">
    <property type="entry name" value="cbiO"/>
    <property type="match status" value="1"/>
</dbReference>
<keyword evidence="8" id="KW-0472">Membrane</keyword>
<feature type="domain" description="ABC transporter" evidence="10">
    <location>
        <begin position="4"/>
        <end position="239"/>
    </location>
</feature>
<dbReference type="PANTHER" id="PTHR43553:SF24">
    <property type="entry name" value="ENERGY-COUPLING FACTOR TRANSPORTER ATP-BINDING PROTEIN ECFA1"/>
    <property type="match status" value="1"/>
</dbReference>
<dbReference type="NCBIfam" id="NF010171">
    <property type="entry name" value="PRK13652.1"/>
    <property type="match status" value="1"/>
</dbReference>
<dbReference type="InterPro" id="IPR027417">
    <property type="entry name" value="P-loop_NTPase"/>
</dbReference>
<organism evidence="11">
    <name type="scientific">bioreactor metagenome</name>
    <dbReference type="NCBI Taxonomy" id="1076179"/>
    <lineage>
        <taxon>unclassified sequences</taxon>
        <taxon>metagenomes</taxon>
        <taxon>ecological metagenomes</taxon>
    </lineage>
</organism>
<dbReference type="CDD" id="cd03225">
    <property type="entry name" value="ABC_cobalt_CbiO_domain1"/>
    <property type="match status" value="1"/>
</dbReference>
<dbReference type="AlphaFoldDB" id="A0A644U6L9"/>
<evidence type="ECO:0000256" key="4">
    <source>
        <dbReference type="ARBA" id="ARBA00022475"/>
    </source>
</evidence>
<evidence type="ECO:0000256" key="2">
    <source>
        <dbReference type="ARBA" id="ARBA00005417"/>
    </source>
</evidence>
<dbReference type="InterPro" id="IPR003593">
    <property type="entry name" value="AAA+_ATPase"/>
</dbReference>
<keyword evidence="7" id="KW-1278">Translocase</keyword>
<evidence type="ECO:0000256" key="9">
    <source>
        <dbReference type="SAM" id="MobiDB-lite"/>
    </source>
</evidence>
<dbReference type="InterPro" id="IPR017871">
    <property type="entry name" value="ABC_transporter-like_CS"/>
</dbReference>
<keyword evidence="11" id="KW-0378">Hydrolase</keyword>
<evidence type="ECO:0000259" key="10">
    <source>
        <dbReference type="PROSITE" id="PS50893"/>
    </source>
</evidence>
<dbReference type="InterPro" id="IPR050095">
    <property type="entry name" value="ECF_ABC_transporter_ATP-bd"/>
</dbReference>
<dbReference type="InterPro" id="IPR015856">
    <property type="entry name" value="ABC_transpr_CbiO/EcfA_su"/>
</dbReference>
<evidence type="ECO:0000256" key="8">
    <source>
        <dbReference type="ARBA" id="ARBA00023136"/>
    </source>
</evidence>
<name>A0A644U6L9_9ZZZZ</name>
<protein>
    <submittedName>
        <fullName evidence="11">Energy-coupling factor transporter ATP-binding protein EcfA3</fullName>
        <ecNumber evidence="11">3.6.3.-</ecNumber>
    </submittedName>
</protein>
<evidence type="ECO:0000256" key="1">
    <source>
        <dbReference type="ARBA" id="ARBA00004202"/>
    </source>
</evidence>
<dbReference type="EMBL" id="VSSQ01000081">
    <property type="protein sequence ID" value="MPL74588.1"/>
    <property type="molecule type" value="Genomic_DNA"/>
</dbReference>
<sequence>MHLIETRDLCYSYSTSKEPVLSNINFIAGRKQRIAVLGPNGAGKSTLFRHFNGILKPKSGSVLIRGEPITKANIHEVRKFVGLVFQNPDDQVFSTTVEQDIAFGPCNLGLDEETVAHRVDSVVQMLGLDDLRDRAPHHLSGGEKKRVAIAGVLAMEPQVLILDEPTAGLDPQGVKELFSFLNTLPEKYGFTIIYSTHQVELVPEMADCVYVMEKGAITGYGTPQEIFLQDDLLARAHLELPALPKLIRTLQSQGVSIESAYTYQDAEDVFMKAFGKEPIPREKKESPPLSVSEDSLDCHHGHHHPHPHQK</sequence>
<keyword evidence="3" id="KW-0813">Transport</keyword>
<evidence type="ECO:0000256" key="3">
    <source>
        <dbReference type="ARBA" id="ARBA00022448"/>
    </source>
</evidence>
<comment type="subcellular location">
    <subcellularLocation>
        <location evidence="1">Cell membrane</location>
        <topology evidence="1">Peripheral membrane protein</topology>
    </subcellularLocation>
</comment>
<dbReference type="EC" id="3.6.3.-" evidence="11"/>
<comment type="similarity">
    <text evidence="2">Belongs to the ABC transporter superfamily.</text>
</comment>
<dbReference type="GO" id="GO:0006824">
    <property type="term" value="P:cobalt ion transport"/>
    <property type="evidence" value="ECO:0007669"/>
    <property type="project" value="InterPro"/>
</dbReference>
<feature type="region of interest" description="Disordered" evidence="9">
    <location>
        <begin position="277"/>
        <end position="310"/>
    </location>
</feature>
<dbReference type="GO" id="GO:0016887">
    <property type="term" value="F:ATP hydrolysis activity"/>
    <property type="evidence" value="ECO:0007669"/>
    <property type="project" value="InterPro"/>
</dbReference>
<dbReference type="PROSITE" id="PS50893">
    <property type="entry name" value="ABC_TRANSPORTER_2"/>
    <property type="match status" value="1"/>
</dbReference>
<dbReference type="Gene3D" id="3.40.50.300">
    <property type="entry name" value="P-loop containing nucleotide triphosphate hydrolases"/>
    <property type="match status" value="1"/>
</dbReference>
<dbReference type="GO" id="GO:0005524">
    <property type="term" value="F:ATP binding"/>
    <property type="evidence" value="ECO:0007669"/>
    <property type="project" value="UniProtKB-KW"/>
</dbReference>
<dbReference type="GO" id="GO:0043190">
    <property type="term" value="C:ATP-binding cassette (ABC) transporter complex"/>
    <property type="evidence" value="ECO:0007669"/>
    <property type="project" value="TreeGrafter"/>
</dbReference>
<dbReference type="SMART" id="SM00382">
    <property type="entry name" value="AAA"/>
    <property type="match status" value="1"/>
</dbReference>
<evidence type="ECO:0000313" key="11">
    <source>
        <dbReference type="EMBL" id="MPL74588.1"/>
    </source>
</evidence>
<keyword evidence="4" id="KW-1003">Cell membrane</keyword>
<keyword evidence="6 11" id="KW-0067">ATP-binding</keyword>
<evidence type="ECO:0000256" key="5">
    <source>
        <dbReference type="ARBA" id="ARBA00022741"/>
    </source>
</evidence>
<proteinExistence type="inferred from homology"/>
<dbReference type="PROSITE" id="PS00211">
    <property type="entry name" value="ABC_TRANSPORTER_1"/>
    <property type="match status" value="1"/>
</dbReference>
<reference evidence="11" key="1">
    <citation type="submission" date="2019-08" db="EMBL/GenBank/DDBJ databases">
        <authorList>
            <person name="Kucharzyk K."/>
            <person name="Murdoch R.W."/>
            <person name="Higgins S."/>
            <person name="Loffler F."/>
        </authorList>
    </citation>
    <scope>NUCLEOTIDE SEQUENCE</scope>
</reference>
<feature type="compositionally biased region" description="Basic residues" evidence="9">
    <location>
        <begin position="300"/>
        <end position="310"/>
    </location>
</feature>
<evidence type="ECO:0000256" key="6">
    <source>
        <dbReference type="ARBA" id="ARBA00022840"/>
    </source>
</evidence>
<evidence type="ECO:0000256" key="7">
    <source>
        <dbReference type="ARBA" id="ARBA00022967"/>
    </source>
</evidence>
<dbReference type="FunFam" id="3.40.50.300:FF:000224">
    <property type="entry name" value="Energy-coupling factor transporter ATP-binding protein EcfA"/>
    <property type="match status" value="1"/>
</dbReference>
<accession>A0A644U6L9</accession>
<dbReference type="InterPro" id="IPR005876">
    <property type="entry name" value="Co_trans_ATP-bd"/>
</dbReference>
<dbReference type="Pfam" id="PF00005">
    <property type="entry name" value="ABC_tran"/>
    <property type="match status" value="1"/>
</dbReference>
<dbReference type="InterPro" id="IPR003439">
    <property type="entry name" value="ABC_transporter-like_ATP-bd"/>
</dbReference>
<dbReference type="PANTHER" id="PTHR43553">
    <property type="entry name" value="HEAVY METAL TRANSPORTER"/>
    <property type="match status" value="1"/>
</dbReference>
<dbReference type="SUPFAM" id="SSF52540">
    <property type="entry name" value="P-loop containing nucleoside triphosphate hydrolases"/>
    <property type="match status" value="1"/>
</dbReference>
<gene>
    <name evidence="11" type="primary">ecfA3_3</name>
    <name evidence="11" type="ORF">SDC9_20403</name>
</gene>
<dbReference type="GO" id="GO:0042626">
    <property type="term" value="F:ATPase-coupled transmembrane transporter activity"/>
    <property type="evidence" value="ECO:0007669"/>
    <property type="project" value="TreeGrafter"/>
</dbReference>
<keyword evidence="5" id="KW-0547">Nucleotide-binding</keyword>
<feature type="compositionally biased region" description="Basic and acidic residues" evidence="9">
    <location>
        <begin position="277"/>
        <end position="286"/>
    </location>
</feature>
<comment type="caution">
    <text evidence="11">The sequence shown here is derived from an EMBL/GenBank/DDBJ whole genome shotgun (WGS) entry which is preliminary data.</text>
</comment>